<dbReference type="Pfam" id="PF10344">
    <property type="entry name" value="Hobbit"/>
    <property type="match status" value="2"/>
</dbReference>
<proteinExistence type="predicted"/>
<feature type="compositionally biased region" description="Low complexity" evidence="1">
    <location>
        <begin position="1968"/>
        <end position="1981"/>
    </location>
</feature>
<feature type="region of interest" description="Disordered" evidence="1">
    <location>
        <begin position="3247"/>
        <end position="3268"/>
    </location>
</feature>
<evidence type="ECO:0000256" key="2">
    <source>
        <dbReference type="SAM" id="Phobius"/>
    </source>
</evidence>
<feature type="region of interest" description="Disordered" evidence="1">
    <location>
        <begin position="1949"/>
        <end position="1986"/>
    </location>
</feature>
<dbReference type="EMBL" id="NIRI02000005">
    <property type="protein sequence ID" value="KAG5454667.1"/>
    <property type="molecule type" value="Genomic_DNA"/>
</dbReference>
<dbReference type="OrthoDB" id="1562405at2759"/>
<feature type="transmembrane region" description="Helical" evidence="2">
    <location>
        <begin position="60"/>
        <end position="82"/>
    </location>
</feature>
<feature type="compositionally biased region" description="Polar residues" evidence="1">
    <location>
        <begin position="2664"/>
        <end position="2680"/>
    </location>
</feature>
<dbReference type="InterPro" id="IPR045167">
    <property type="entry name" value="Hobbit"/>
</dbReference>
<feature type="region of interest" description="Disordered" evidence="1">
    <location>
        <begin position="2904"/>
        <end position="2930"/>
    </location>
</feature>
<feature type="region of interest" description="Disordered" evidence="1">
    <location>
        <begin position="117"/>
        <end position="141"/>
    </location>
</feature>
<feature type="compositionally biased region" description="Basic residues" evidence="1">
    <location>
        <begin position="3259"/>
        <end position="3268"/>
    </location>
</feature>
<accession>A0A8T1MZ70</accession>
<dbReference type="Proteomes" id="UP000286415">
    <property type="component" value="Unassembled WGS sequence"/>
</dbReference>
<feature type="compositionally biased region" description="Polar residues" evidence="1">
    <location>
        <begin position="3204"/>
        <end position="3233"/>
    </location>
</feature>
<dbReference type="PANTHER" id="PTHR15678:SF6">
    <property type="entry name" value="BRIDGE-LIKE LIPID TRANSFER PROTEIN FAMILY MEMBER 2"/>
    <property type="match status" value="1"/>
</dbReference>
<sequence length="3268" mass="365244">MLSSTQLPVSIIAERFPFHWAIVILFVLLVIVYIVPKILESVLAKCISRYLPCDLSVQRFGFLFAKGIAIGFFNGELIFFSITVSNVRVGLWPSTQLADGSLLCHFGDHASHSAIGRARNHRHQDVRRPSSRSEKRTSVDGGSERLNVDYFSWATNSCIAATFGLSYLLVTFQLESGFLHIRVKSGPLCGKLLSTSDAPDTDESYEEDGDSYKSNKSAHQIGMLLGHLGAQAHLNVVLLRRTLTEPAPSGQYDASPSDWLVNSVCVKFFGFRAGLMEELLEILKQSLWINSYVSSLPSSPLGLASVRRTSITITHSPVQRTSSIPWTEIGHSTTEPSVSTDAHPFPAHMCVAFLSASDCNQPFASEVPSTKRTDGVGFHFELIRFMFRQSMQLKIRCFTAALESGSSDWSEKSAPDSLLLPFASLAKVRGFHFFRRPKRLRLAESLRFLAHSDQPASHLRLPSPAFTGVCDPSPCGGNSIGDITSATLTGLFQLVDFHLTSGWQNERNCCVVDFRLGSLDLTHQRTLFTSFMNLSVGQVHTVYVHSPSEAEFLVQLIQIVWLTCVWLDEQCRTESRYYQTSWAHVGRHAGMLKHSLPMALGLELATPVTRFASGDPVSGGGLDRSCLSSAQTEPGVWKKLARFLGLNKRRLAIQVRLHGGTDLSAGMEPSKPIQQREGRCSPFRMASSTNFEESGTPDEKIPPVFFLLFSDVTRPGLQLGLDRFGTNFSCPPLGADSSEWLPALFHMDTNFQLTGVHLAFSPEPVNYRPFSFSRCLNTNPSQLLMDRNPLGRFHDVCARLPRSGAHLWGHVFSFVSLSAQLNDRQWDYHIKGLQCEWCSTDLVSFCEGLSRLSMGWQSLLSWSPSRISTESVNLPLPVRRESITVEHWSQILHDPINITGQFEEMDGFILSTNGALIQWQVDRILLQSVITVDPSIATTRPDTSLLPLVADSSGLLFTIAASLSETTITYSTQPFRVRSIETARQFQGTGTAYTTNAHTPTSSSINADNRYQLLRIPIVNFDVSRKDMLIAITCPEPVNCTWTPAGHLCIREAILYSARVRPLYSWCTPWSPKNLHSSQKTRSPEVTISRPITTTTTTPVWTIFANLPTTVQCLVQLVTPEHHLTFSLQHIDLRLVPFSLSSPSTSPLVAHQQFGSSRFKLTCTTAYVQCDDVRIFTLQNFNMRKRAPTAQYRTDFAKQAWYAKSNWAWETRAEVCWIKFPYRYKFREAYLQATSLVRFLRQLNTSSSLLREDSTVCSPGLSDESGASYRLPTSESVVSNIYRSCTRTLPTPAVSSSLCQPSSGVGRRNDTSVPLRSDYIFQFQRFVVEVEDDPFESRLNDNYMVLMAEQVKYEQNVTALHDQLQQSGLRLTEAERMACFARLEEQRLTEYRTRHTQFKQEFPSTNELFTWTLNNLHLKLLTDCTFTTPEQIVDKIRQLDSCSPWPNLAASDFCTLWCRVISLNVDSWRFQLRDYPKPWLEMTDLFLWGPLAGAERSADWQGQRTVQVIPGYPWPEYTVTRSCWPLKFYYDFTADLKTIHMCYGSNWEPTLAWLNQRLEDIFPRPWDMSVPRLAWWDRVRHLLHGRLYIVSESMHWLCATSLNPYNATEFFTWQWSQSTVCWETEHFRLGGDLDILYRTASKYDGVCHLFHLPGMEMNIFLDWLSLHDPLDHHAVKPCNSARLAEMGITNHDSYRHFRANRLSMRITCSVHPPTSPASRPWCLFYTSILKFADRLRMCLTKVARPIRRGSVFGYQPLRKPVFGRLLQLMEFTFNLPHLEVAYWVSYANRTGVHLTTGPVHLSSETRLIVEGETKVPLVRGTSSGAMVQPFVMFAPMRPIQHSGLIRRPMVSWSVIRLSASVHDSRIRLRHNPNLPGQVVQLLLKSAKPLRVDPLLNQTGLAASLETETDQTAADTAEDFLMVPLLHYDQVGSTSPPPPEQSVRVHIPGRRATSMNSGNLDDSGELLQSSPNSTAAPSNAPSETEYSTQIVGEKLTHENLTPTHRLVVNDLKLRWTEHTRNLVYILMDTYQHAQSLKRNLSARATHAIQLRQGIPVTSPRNWSSSALNLGFRAATSSVASDLCAQNSSDQRADLTNISLHTNGSEELVGGVDVIDTPRDLRMDIGTHTGSPIRTHSRTSNEGSSREELSTTSGTHITWASQSETSVQSNHSSLSGGLEQIPMLAQLLEEVDTARFYAYCEEEPKQTNVVDQLHGLTICSESLVTARNWHVELLNSQLLLKTDNLAGYILVTAARAKLDALTHPPIWKDAQLLNKSSLVGHLECMQYYATVGQVDRCIPDLWLSTPDVADWAHVSVNADEDELSGRPEVVGCGHSVGGVVTARVVVGGTPRATAMDTTPASEARIHHAPYIQLQRMISRCCCEIFYVHYEPADSSNLPPAHLIPPLPLDETKVVRTQEGADTVTLLHHTLNICTNSLQYHMIVGIVNDLLLYVEPQRKAQLERNRVAFGLMSESQARSAILRNQEVLRCLVAEQRRLERDLWSFVRETMAVLELDRVAAVSQDRIIPGLPDLVQCRQPSENAAILALSIHYARHLEAQVTNLKTRIVDCNALLSQRLAQYQQLQIRAQRRHMRSAMSGTQSPHTTAANLTTSASASSLLKQHRKGDRASLSPPTSSIAPHKSDSSMGRLAASGGGPTQPGEYFPGDSSNSEQLSTQLQRESLSIKNDPYPAEIVRRNEVCFEHARWRMTEHDGQIGLADVELRGFLYAKTHRQDDSGSHWLELGWIRVDSLGPDSFYKEVLLPDVGGGHYAGGPILRIACSELAPVGGLSVKEAMEISVAPMVLQISKQFYRVMMPYFFPEKADESVPAAPSNLTPVTTTESSLSPRLPSEGPNLPTTSSIEPLGLSTSLSTAALTKAGGGGWTRRRRLNQVPSLVRHLYRGHTESTVPSAPLGSTISSSTTNLSNSSTGLADSVGPSIVEDSTSNLTVEAALSGQTSCTAVDAQQTDESGWGWMDRNPFSVFRRRLRWKGQATTELDASTRLPGAAVDLSKDHTLRSFLCQPQEQLQSSLGAVSTLSLPSTWPHSVRVLSELLPSAASSDTSVGSDDLVDYRSTATPGNVNPVEVMRERARQNNVFLYIKIPGFPICLSYKFFDSIRRFGNFQPIFSPASEGEKQKNLTDVTRFRLNIPTMEHHNCVWTWLDFAMEVKTRIRKQLVKEVIKKKFTPGRRLPFLGVGRSTSERSLTHTSAALGSSRSTLSTVTASSDLDQASTAAQEERVRREVVMLLGRHAQPQPPHPAKWVRFRPQRS</sequence>
<evidence type="ECO:0000256" key="1">
    <source>
        <dbReference type="SAM" id="MobiDB-lite"/>
    </source>
</evidence>
<feature type="compositionally biased region" description="Basic and acidic residues" evidence="1">
    <location>
        <begin position="126"/>
        <end position="141"/>
    </location>
</feature>
<reference evidence="4 5" key="1">
    <citation type="journal article" date="2018" name="Biotechnol. Adv.">
        <title>Improved genomic resources and new bioinformatic workflow for the carcinogenic parasite Clonorchis sinensis: Biotechnological implications.</title>
        <authorList>
            <person name="Wang D."/>
            <person name="Korhonen P.K."/>
            <person name="Gasser R.B."/>
            <person name="Young N.D."/>
        </authorList>
    </citation>
    <scope>NUCLEOTIDE SEQUENCE [LARGE SCALE GENOMIC DNA]</scope>
    <source>
        <strain evidence="4">Cs-k2</strain>
    </source>
</reference>
<evidence type="ECO:0000313" key="4">
    <source>
        <dbReference type="EMBL" id="KAG5454667.1"/>
    </source>
</evidence>
<feature type="region of interest" description="Disordered" evidence="1">
    <location>
        <begin position="3202"/>
        <end position="3234"/>
    </location>
</feature>
<evidence type="ECO:0000313" key="5">
    <source>
        <dbReference type="Proteomes" id="UP000286415"/>
    </source>
</evidence>
<dbReference type="PANTHER" id="PTHR15678">
    <property type="entry name" value="ANTIGEN MLAA-22-RELATED"/>
    <property type="match status" value="1"/>
</dbReference>
<feature type="transmembrane region" description="Helical" evidence="2">
    <location>
        <begin position="20"/>
        <end position="39"/>
    </location>
</feature>
<feature type="compositionally biased region" description="Low complexity" evidence="1">
    <location>
        <begin position="2911"/>
        <end position="2929"/>
    </location>
</feature>
<keyword evidence="2" id="KW-0472">Membrane</keyword>
<feature type="region of interest" description="Disordered" evidence="1">
    <location>
        <begin position="2825"/>
        <end position="2853"/>
    </location>
</feature>
<reference evidence="4 5" key="2">
    <citation type="journal article" date="2021" name="Genomics">
        <title>High-quality reference genome for Clonorchis sinensis.</title>
        <authorList>
            <person name="Young N.D."/>
            <person name="Stroehlein A.J."/>
            <person name="Kinkar L."/>
            <person name="Wang T."/>
            <person name="Sohn W.M."/>
            <person name="Chang B.C.H."/>
            <person name="Kaur P."/>
            <person name="Weisz D."/>
            <person name="Dudchenko O."/>
            <person name="Aiden E.L."/>
            <person name="Korhonen P.K."/>
            <person name="Gasser R.B."/>
        </authorList>
    </citation>
    <scope>NUCLEOTIDE SEQUENCE [LARGE SCALE GENOMIC DNA]</scope>
    <source>
        <strain evidence="4">Cs-k2</strain>
    </source>
</reference>
<evidence type="ECO:0000259" key="3">
    <source>
        <dbReference type="SMART" id="SM01214"/>
    </source>
</evidence>
<name>A0A8T1MZ70_CLOSI</name>
<dbReference type="SMART" id="SM01214">
    <property type="entry name" value="Fmp27_GFWDK"/>
    <property type="match status" value="1"/>
</dbReference>
<comment type="caution">
    <text evidence="4">The sequence shown here is derived from an EMBL/GenBank/DDBJ whole genome shotgun (WGS) entry which is preliminary data.</text>
</comment>
<feature type="region of interest" description="Disordered" evidence="1">
    <location>
        <begin position="2614"/>
        <end position="2680"/>
    </location>
</feature>
<gene>
    <name evidence="4" type="ORF">CSKR_104958</name>
</gene>
<organism evidence="4 5">
    <name type="scientific">Clonorchis sinensis</name>
    <name type="common">Chinese liver fluke</name>
    <dbReference type="NCBI Taxonomy" id="79923"/>
    <lineage>
        <taxon>Eukaryota</taxon>
        <taxon>Metazoa</taxon>
        <taxon>Spiralia</taxon>
        <taxon>Lophotrochozoa</taxon>
        <taxon>Platyhelminthes</taxon>
        <taxon>Trematoda</taxon>
        <taxon>Digenea</taxon>
        <taxon>Opisthorchiida</taxon>
        <taxon>Opisthorchiata</taxon>
        <taxon>Opisthorchiidae</taxon>
        <taxon>Clonorchis</taxon>
    </lineage>
</organism>
<keyword evidence="5" id="KW-1185">Reference proteome</keyword>
<feature type="domain" description="FMP27/BLTP2/Hobbit GFWDK motif-containing RBG unit" evidence="3">
    <location>
        <begin position="1474"/>
        <end position="1607"/>
    </location>
</feature>
<feature type="compositionally biased region" description="Polar residues" evidence="1">
    <location>
        <begin position="2126"/>
        <end position="2141"/>
    </location>
</feature>
<protein>
    <submittedName>
        <fullName evidence="4">Protein kiaa0100</fullName>
    </submittedName>
</protein>
<feature type="region of interest" description="Disordered" evidence="1">
    <location>
        <begin position="2120"/>
        <end position="2151"/>
    </location>
</feature>
<keyword evidence="2" id="KW-0812">Transmembrane</keyword>
<keyword evidence="2" id="KW-1133">Transmembrane helix</keyword>
<dbReference type="InterPro" id="IPR019441">
    <property type="entry name" value="FMP27/BLTP2/Hobbit_GFWDK_RBG"/>
</dbReference>
<feature type="compositionally biased region" description="Polar residues" evidence="1">
    <location>
        <begin position="2830"/>
        <end position="2843"/>
    </location>
</feature>